<evidence type="ECO:0000313" key="4">
    <source>
        <dbReference type="EMBL" id="RLN43231.1"/>
    </source>
</evidence>
<evidence type="ECO:0000313" key="5">
    <source>
        <dbReference type="Proteomes" id="UP000275267"/>
    </source>
</evidence>
<dbReference type="InterPro" id="IPR046527">
    <property type="entry name" value="PIR2-like_helical"/>
</dbReference>
<comment type="caution">
    <text evidence="4">The sequence shown here is derived from an EMBL/GenBank/DDBJ whole genome shotgun (WGS) entry which is preliminary data.</text>
</comment>
<feature type="compositionally biased region" description="Basic and acidic residues" evidence="1">
    <location>
        <begin position="308"/>
        <end position="325"/>
    </location>
</feature>
<proteinExistence type="predicted"/>
<reference evidence="5" key="1">
    <citation type="journal article" date="2019" name="Nat. Commun.">
        <title>The genome of broomcorn millet.</title>
        <authorList>
            <person name="Zou C."/>
            <person name="Miki D."/>
            <person name="Li D."/>
            <person name="Tang Q."/>
            <person name="Xiao L."/>
            <person name="Rajput S."/>
            <person name="Deng P."/>
            <person name="Jia W."/>
            <person name="Huang R."/>
            <person name="Zhang M."/>
            <person name="Sun Y."/>
            <person name="Hu J."/>
            <person name="Fu X."/>
            <person name="Schnable P.S."/>
            <person name="Li F."/>
            <person name="Zhang H."/>
            <person name="Feng B."/>
            <person name="Zhu X."/>
            <person name="Liu R."/>
            <person name="Schnable J.C."/>
            <person name="Zhu J.-K."/>
            <person name="Zhang H."/>
        </authorList>
    </citation>
    <scope>NUCLEOTIDE SEQUENCE [LARGE SCALE GENOMIC DNA]</scope>
</reference>
<dbReference type="Pfam" id="PF12274">
    <property type="entry name" value="DUF3615"/>
    <property type="match status" value="1"/>
</dbReference>
<sequence length="378" mass="42940">MRMRIWPKFRPVGERNTRTPRRGTRNLPRLLSSPLRCCEHNRIDVEVITTEVITRLAHRSLDGLVAYLCHHCPDLSHDDALWHLSVSHATLHGAASARGAVSFGRMEVEVVPFKVRSAMRSLLAGKRRLSSHDILLLSAVLQPLPPPDEVQPQPQPYSPKLSTRIDRIIAVRRRCWRIWFQTLLDIADAALRKFARQTGARYRLHITYGQSIIQTGDFLLDQYFHINFMAWPTGKENKSQTPVHFFAEAHNPPPRNCSEEKITLCCMLVNAQRSPSHVVADSISNPACAQTQTADNCYACEKSTRKIDHPNGEEHFGGHPHKTGETEDDSDCPSRIDVDYRVFEQEKFDVRLASANGSNSMKLAETKNYMDISVHHNT</sequence>
<feature type="region of interest" description="Disordered" evidence="1">
    <location>
        <begin position="308"/>
        <end position="332"/>
    </location>
</feature>
<evidence type="ECO:0000259" key="3">
    <source>
        <dbReference type="Pfam" id="PF20235"/>
    </source>
</evidence>
<name>A0A3L6TUP1_PANMI</name>
<dbReference type="Pfam" id="PF20235">
    <property type="entry name" value="PIR2-like_helical"/>
    <property type="match status" value="1"/>
</dbReference>
<accession>A0A3L6TUP1</accession>
<protein>
    <submittedName>
        <fullName evidence="4">Uncharacterized protein</fullName>
    </submittedName>
</protein>
<gene>
    <name evidence="4" type="ORF">C2845_PM01G04860</name>
</gene>
<organism evidence="4 5">
    <name type="scientific">Panicum miliaceum</name>
    <name type="common">Proso millet</name>
    <name type="synonym">Broomcorn millet</name>
    <dbReference type="NCBI Taxonomy" id="4540"/>
    <lineage>
        <taxon>Eukaryota</taxon>
        <taxon>Viridiplantae</taxon>
        <taxon>Streptophyta</taxon>
        <taxon>Embryophyta</taxon>
        <taxon>Tracheophyta</taxon>
        <taxon>Spermatophyta</taxon>
        <taxon>Magnoliopsida</taxon>
        <taxon>Liliopsida</taxon>
        <taxon>Poales</taxon>
        <taxon>Poaceae</taxon>
        <taxon>PACMAD clade</taxon>
        <taxon>Panicoideae</taxon>
        <taxon>Panicodae</taxon>
        <taxon>Paniceae</taxon>
        <taxon>Panicinae</taxon>
        <taxon>Panicum</taxon>
        <taxon>Panicum sect. Panicum</taxon>
    </lineage>
</organism>
<dbReference type="InterPro" id="IPR022059">
    <property type="entry name" value="DUF3615"/>
</dbReference>
<feature type="domain" description="PIR2-like helical" evidence="3">
    <location>
        <begin position="42"/>
        <end position="97"/>
    </location>
</feature>
<feature type="domain" description="DUF3615" evidence="2">
    <location>
        <begin position="187"/>
        <end position="310"/>
    </location>
</feature>
<dbReference type="EMBL" id="PQIB02000001">
    <property type="protein sequence ID" value="RLN43231.1"/>
    <property type="molecule type" value="Genomic_DNA"/>
</dbReference>
<evidence type="ECO:0000259" key="2">
    <source>
        <dbReference type="Pfam" id="PF12274"/>
    </source>
</evidence>
<evidence type="ECO:0000256" key="1">
    <source>
        <dbReference type="SAM" id="MobiDB-lite"/>
    </source>
</evidence>
<dbReference type="PANTHER" id="PTHR33120">
    <property type="entry name" value="EXPRESSED PROTEIN-RELATED"/>
    <property type="match status" value="1"/>
</dbReference>
<keyword evidence="5" id="KW-1185">Reference proteome</keyword>
<dbReference type="AlphaFoldDB" id="A0A3L6TUP1"/>
<dbReference type="Proteomes" id="UP000275267">
    <property type="component" value="Unassembled WGS sequence"/>
</dbReference>
<dbReference type="PANTHER" id="PTHR33120:SF51">
    <property type="entry name" value="PIR2-LIKE HELICAL DOMAIN-CONTAINING PROTEIN"/>
    <property type="match status" value="1"/>
</dbReference>
<dbReference type="OrthoDB" id="693957at2759"/>